<organism evidence="2 3">
    <name type="scientific">Solanum tuberosum</name>
    <name type="common">Potato</name>
    <dbReference type="NCBI Taxonomy" id="4113"/>
    <lineage>
        <taxon>Eukaryota</taxon>
        <taxon>Viridiplantae</taxon>
        <taxon>Streptophyta</taxon>
        <taxon>Embryophyta</taxon>
        <taxon>Tracheophyta</taxon>
        <taxon>Spermatophyta</taxon>
        <taxon>Magnoliopsida</taxon>
        <taxon>eudicotyledons</taxon>
        <taxon>Gunneridae</taxon>
        <taxon>Pentapetalae</taxon>
        <taxon>asterids</taxon>
        <taxon>lamiids</taxon>
        <taxon>Solanales</taxon>
        <taxon>Solanaceae</taxon>
        <taxon>Solanoideae</taxon>
        <taxon>Solaneae</taxon>
        <taxon>Solanum</taxon>
    </lineage>
</organism>
<dbReference type="SUPFAM" id="SSF53098">
    <property type="entry name" value="Ribonuclease H-like"/>
    <property type="match status" value="1"/>
</dbReference>
<feature type="domain" description="Integrase catalytic" evidence="1">
    <location>
        <begin position="374"/>
        <end position="471"/>
    </location>
</feature>
<dbReference type="PANTHER" id="PTHR42648">
    <property type="entry name" value="TRANSPOSASE, PUTATIVE-RELATED"/>
    <property type="match status" value="1"/>
</dbReference>
<comment type="caution">
    <text evidence="2">The sequence shown here is derived from an EMBL/GenBank/DDBJ whole genome shotgun (WGS) entry which is preliminary data.</text>
</comment>
<name>A0ABQ7VYJ1_SOLTU</name>
<evidence type="ECO:0000313" key="2">
    <source>
        <dbReference type="EMBL" id="KAH0773131.1"/>
    </source>
</evidence>
<dbReference type="PANTHER" id="PTHR42648:SF31">
    <property type="entry name" value="RNA-DIRECTED DNA POLYMERASE"/>
    <property type="match status" value="1"/>
</dbReference>
<dbReference type="Pfam" id="PF14244">
    <property type="entry name" value="Retrotran_gag_3"/>
    <property type="match status" value="1"/>
</dbReference>
<dbReference type="InterPro" id="IPR001584">
    <property type="entry name" value="Integrase_cat-core"/>
</dbReference>
<dbReference type="Pfam" id="PF25597">
    <property type="entry name" value="SH3_retrovirus"/>
    <property type="match status" value="1"/>
</dbReference>
<dbReference type="InterPro" id="IPR039537">
    <property type="entry name" value="Retrotran_Ty1/copia-like"/>
</dbReference>
<dbReference type="InterPro" id="IPR012337">
    <property type="entry name" value="RNaseH-like_sf"/>
</dbReference>
<dbReference type="EMBL" id="JAIVGD010000005">
    <property type="protein sequence ID" value="KAH0773131.1"/>
    <property type="molecule type" value="Genomic_DNA"/>
</dbReference>
<gene>
    <name evidence="2" type="ORF">KY290_010268</name>
</gene>
<keyword evidence="3" id="KW-1185">Reference proteome</keyword>
<sequence length="675" mass="75809">MVNEYGLTGASTDRASTNRDNGINGSFMTIDHNHPLHLSSSDVSQLTGMDNYTLWSRAMEIALLGRNKLGFIDGSVLQSDFDGPLKKIWDRCNAIVITWLTSNVSKDLLSGIHYSSSANQDESKKGIAGSIHEGMESLAMYSGRATGADCNKLKKCDNCNATGHVKDNCYLLIGYPDNFKSKRKGSNHKEEVKSHKEQLLKMMKNSSPTQLNQIFNVLNDNNKIMENSQKSACMAGNPISTSISSLKWIIDTWATDHMIHNHNHLHSKAMVRSSGKVKLPTDLLSGKVKGIGDVDDGLYVLNWNADQQQARFQTMSTVRTNNGDPALWHKRLGHVPMQTRVSFPVSHIVVDEIFDLIHMDVCGPYKNQFGKCVKVFRSDNGGEFLNSTCHDLFVMHGIIHQRSCPYTPQQNGVVKRKHRHLLETATNIKFQECLPKRFWGDCVEAATYIINKIPLSVLGNKSPYELFYHKSPSLAHIKVIGCLVFATNLRRNDKFAPKANKAVFLGYAVSQKGYKLLDIESKLVFVSRDVLFFKDIFPFQATGLDEANELEPTMFTHTNDGLTPCVVFWNMDQNQITSVQPAPTQIDSQVSQDHVSQDQNQVPLVQYIPNHIVVTRRSNRPAKPPIWHTNYILTKKKTTCGDCSNSIANAIDYQRISPTYRSYVTKFSQEGEPFS</sequence>
<dbReference type="InterPro" id="IPR057670">
    <property type="entry name" value="SH3_retrovirus"/>
</dbReference>
<proteinExistence type="predicted"/>
<dbReference type="Gene3D" id="3.30.420.10">
    <property type="entry name" value="Ribonuclease H-like superfamily/Ribonuclease H"/>
    <property type="match status" value="1"/>
</dbReference>
<dbReference type="InterPro" id="IPR036397">
    <property type="entry name" value="RNaseH_sf"/>
</dbReference>
<evidence type="ECO:0000313" key="3">
    <source>
        <dbReference type="Proteomes" id="UP000826656"/>
    </source>
</evidence>
<protein>
    <recommendedName>
        <fullName evidence="1">Integrase catalytic domain-containing protein</fullName>
    </recommendedName>
</protein>
<dbReference type="InterPro" id="IPR029472">
    <property type="entry name" value="Copia-like_N"/>
</dbReference>
<accession>A0ABQ7VYJ1</accession>
<dbReference type="Proteomes" id="UP000826656">
    <property type="component" value="Unassembled WGS sequence"/>
</dbReference>
<reference evidence="2 3" key="1">
    <citation type="journal article" date="2021" name="bioRxiv">
        <title>Chromosome-scale and haplotype-resolved genome assembly of a tetraploid potato cultivar.</title>
        <authorList>
            <person name="Sun H."/>
            <person name="Jiao W.-B."/>
            <person name="Krause K."/>
            <person name="Campoy J.A."/>
            <person name="Goel M."/>
            <person name="Folz-Donahue K."/>
            <person name="Kukat C."/>
            <person name="Huettel B."/>
            <person name="Schneeberger K."/>
        </authorList>
    </citation>
    <scope>NUCLEOTIDE SEQUENCE [LARGE SCALE GENOMIC DNA]</scope>
    <source>
        <strain evidence="2">SolTubOtavaFocal</strain>
        <tissue evidence="2">Leaves</tissue>
    </source>
</reference>
<evidence type="ECO:0000259" key="1">
    <source>
        <dbReference type="PROSITE" id="PS50994"/>
    </source>
</evidence>
<dbReference type="PROSITE" id="PS50994">
    <property type="entry name" value="INTEGRASE"/>
    <property type="match status" value="1"/>
</dbReference>